<dbReference type="OrthoDB" id="5834231at2759"/>
<proteinExistence type="predicted"/>
<protein>
    <submittedName>
        <fullName evidence="2">Uncharacterized protein</fullName>
    </submittedName>
</protein>
<dbReference type="AlphaFoldDB" id="A0A016SDY9"/>
<dbReference type="Proteomes" id="UP000024635">
    <property type="component" value="Unassembled WGS sequence"/>
</dbReference>
<name>A0A016SDY9_9BILA</name>
<evidence type="ECO:0000313" key="2">
    <source>
        <dbReference type="EMBL" id="EYB88928.1"/>
    </source>
</evidence>
<comment type="caution">
    <text evidence="2">The sequence shown here is derived from an EMBL/GenBank/DDBJ whole genome shotgun (WGS) entry which is preliminary data.</text>
</comment>
<evidence type="ECO:0000313" key="3">
    <source>
        <dbReference type="Proteomes" id="UP000024635"/>
    </source>
</evidence>
<keyword evidence="3" id="KW-1185">Reference proteome</keyword>
<organism evidence="2 3">
    <name type="scientific">Ancylostoma ceylanicum</name>
    <dbReference type="NCBI Taxonomy" id="53326"/>
    <lineage>
        <taxon>Eukaryota</taxon>
        <taxon>Metazoa</taxon>
        <taxon>Ecdysozoa</taxon>
        <taxon>Nematoda</taxon>
        <taxon>Chromadorea</taxon>
        <taxon>Rhabditida</taxon>
        <taxon>Rhabditina</taxon>
        <taxon>Rhabditomorpha</taxon>
        <taxon>Strongyloidea</taxon>
        <taxon>Ancylostomatidae</taxon>
        <taxon>Ancylostomatinae</taxon>
        <taxon>Ancylostoma</taxon>
    </lineage>
</organism>
<reference evidence="3" key="1">
    <citation type="journal article" date="2015" name="Nat. Genet.">
        <title>The genome and transcriptome of the zoonotic hookworm Ancylostoma ceylanicum identify infection-specific gene families.</title>
        <authorList>
            <person name="Schwarz E.M."/>
            <person name="Hu Y."/>
            <person name="Antoshechkin I."/>
            <person name="Miller M.M."/>
            <person name="Sternberg P.W."/>
            <person name="Aroian R.V."/>
        </authorList>
    </citation>
    <scope>NUCLEOTIDE SEQUENCE</scope>
    <source>
        <strain evidence="3">HY135</strain>
    </source>
</reference>
<feature type="region of interest" description="Disordered" evidence="1">
    <location>
        <begin position="1"/>
        <end position="33"/>
    </location>
</feature>
<evidence type="ECO:0000256" key="1">
    <source>
        <dbReference type="SAM" id="MobiDB-lite"/>
    </source>
</evidence>
<accession>A0A016SDY9</accession>
<sequence>MAKSKRKKIMNDKIPSKPKASISETMRKEREMEGEVFENVKTAVTPTASTRTLRSTSSLRRMKKKSEPVTILPAEPPIEFQNDILSVYSQTEGTISLDSVSEIDTAHIKNIKKEPPSVLPPVPVLQANNVRTNIMAPAMAIPVSDAIFCERTNPEGPFTAEHRKGDVELGFINQLIAAVLAIVNESGSTELELKVTLDREDNGLPKVIFELIPKARLTNPIERLNRAYVQYAKQAEICSVLLKKIDVLRVRFLSVAAAVSRRDLLDPTWSMLTPHPSFRCRRDGADAQSVYLFEKNRTFHEEMGVASDCETAISLIKPPPKSETPPPEQQQSRSRFSLLSVFNSVFSGFVSHASYYEYEHRKKLSFQGNHKNK</sequence>
<dbReference type="EMBL" id="JARK01001575">
    <property type="protein sequence ID" value="EYB88928.1"/>
    <property type="molecule type" value="Genomic_DNA"/>
</dbReference>
<gene>
    <name evidence="2" type="primary">Acey_s0239.g3313</name>
    <name evidence="2" type="ORF">Y032_0239g3313</name>
</gene>